<name>A0AAU7DIC0_9BACT</name>
<dbReference type="RefSeq" id="WP_348262302.1">
    <property type="nucleotide sequence ID" value="NZ_CP121196.1"/>
</dbReference>
<organism evidence="2">
    <name type="scientific">Telmatobacter sp. DSM 110680</name>
    <dbReference type="NCBI Taxonomy" id="3036704"/>
    <lineage>
        <taxon>Bacteria</taxon>
        <taxon>Pseudomonadati</taxon>
        <taxon>Acidobacteriota</taxon>
        <taxon>Terriglobia</taxon>
        <taxon>Terriglobales</taxon>
        <taxon>Acidobacteriaceae</taxon>
        <taxon>Telmatobacter</taxon>
    </lineage>
</organism>
<accession>A0AAU7DIC0</accession>
<dbReference type="EMBL" id="CP121196">
    <property type="protein sequence ID" value="XBH17070.1"/>
    <property type="molecule type" value="Genomic_DNA"/>
</dbReference>
<evidence type="ECO:0000313" key="2">
    <source>
        <dbReference type="EMBL" id="XBH17070.1"/>
    </source>
</evidence>
<sequence>MANQSKDTQVNLSESSVYADKNPAPASIRSDDFATDTAIDRLEMITGGADEPAIAEGELGQQFDELDASTEEELDALEINLLQEDERPNTRDGSGLIQDDAAEERIARFTESDPMLSNIGAISVEPGRDDTSAILRRHNPDNSSASSDALVEDNLDEPMDETTA</sequence>
<evidence type="ECO:0000256" key="1">
    <source>
        <dbReference type="SAM" id="MobiDB-lite"/>
    </source>
</evidence>
<feature type="region of interest" description="Disordered" evidence="1">
    <location>
        <begin position="84"/>
        <end position="164"/>
    </location>
</feature>
<feature type="compositionally biased region" description="Acidic residues" evidence="1">
    <location>
        <begin position="150"/>
        <end position="164"/>
    </location>
</feature>
<dbReference type="AlphaFoldDB" id="A0AAU7DIC0"/>
<protein>
    <recommendedName>
        <fullName evidence="3">Phosphotransferase system, HPr-related protein</fullName>
    </recommendedName>
</protein>
<feature type="region of interest" description="Disordered" evidence="1">
    <location>
        <begin position="1"/>
        <end position="33"/>
    </location>
</feature>
<feature type="compositionally biased region" description="Polar residues" evidence="1">
    <location>
        <begin position="1"/>
        <end position="16"/>
    </location>
</feature>
<gene>
    <name evidence="2" type="ORF">P8935_21175</name>
</gene>
<reference evidence="2" key="1">
    <citation type="submission" date="2023-03" db="EMBL/GenBank/DDBJ databases">
        <title>Edaphobacter sp.</title>
        <authorList>
            <person name="Huber K.J."/>
            <person name="Papendorf J."/>
            <person name="Pilke C."/>
            <person name="Bunk B."/>
            <person name="Sproeer C."/>
            <person name="Pester M."/>
        </authorList>
    </citation>
    <scope>NUCLEOTIDE SEQUENCE</scope>
    <source>
        <strain evidence="2">DSM 110680</strain>
    </source>
</reference>
<proteinExistence type="predicted"/>
<evidence type="ECO:0008006" key="3">
    <source>
        <dbReference type="Google" id="ProtNLM"/>
    </source>
</evidence>